<organism evidence="2">
    <name type="scientific">Mycobacterium xenopi 4042</name>
    <dbReference type="NCBI Taxonomy" id="1299334"/>
    <lineage>
        <taxon>Bacteria</taxon>
        <taxon>Bacillati</taxon>
        <taxon>Actinomycetota</taxon>
        <taxon>Actinomycetes</taxon>
        <taxon>Mycobacteriales</taxon>
        <taxon>Mycobacteriaceae</taxon>
        <taxon>Mycobacterium</taxon>
    </lineage>
</organism>
<proteinExistence type="predicted"/>
<dbReference type="PATRIC" id="fig|1299334.3.peg.2713"/>
<evidence type="ECO:0000313" key="2">
    <source>
        <dbReference type="EMBL" id="EUA56563.1"/>
    </source>
</evidence>
<feature type="region of interest" description="Disordered" evidence="1">
    <location>
        <begin position="115"/>
        <end position="137"/>
    </location>
</feature>
<sequence>MGPLRQHLLAARLHVRSWCQTRRRRADGTHTPRQLQSLGGLTGLIDQTRKRFGDITGFRLVIYPDYAVIDRPDPNRDRRQLSYTYRGGWGDPTASAKTSDADAVDLSRFDPKATVGILRGARRPSASNSRTSKPRTW</sequence>
<name>X8CM78_MYCXE</name>
<protein>
    <submittedName>
        <fullName evidence="2">Uncharacterized protein</fullName>
    </submittedName>
</protein>
<dbReference type="AlphaFoldDB" id="X8CM78"/>
<reference evidence="2" key="1">
    <citation type="submission" date="2014-01" db="EMBL/GenBank/DDBJ databases">
        <authorList>
            <person name="Brown-Elliot B."/>
            <person name="Wallace R."/>
            <person name="Lenaerts A."/>
            <person name="Ordway D."/>
            <person name="DeGroote M.A."/>
            <person name="Parker T."/>
            <person name="Sizemore C."/>
            <person name="Tallon L.J."/>
            <person name="Sadzewicz L.K."/>
            <person name="Sengamalay N."/>
            <person name="Fraser C.M."/>
            <person name="Hine E."/>
            <person name="Shefchek K.A."/>
            <person name="Das S.P."/>
            <person name="Tettelin H."/>
        </authorList>
    </citation>
    <scope>NUCLEOTIDE SEQUENCE [LARGE SCALE GENOMIC DNA]</scope>
    <source>
        <strain evidence="2">4042</strain>
    </source>
</reference>
<evidence type="ECO:0000256" key="1">
    <source>
        <dbReference type="SAM" id="MobiDB-lite"/>
    </source>
</evidence>
<gene>
    <name evidence="2" type="ORF">I553_8611</name>
</gene>
<comment type="caution">
    <text evidence="2">The sequence shown here is derived from an EMBL/GenBank/DDBJ whole genome shotgun (WGS) entry which is preliminary data.</text>
</comment>
<feature type="region of interest" description="Disordered" evidence="1">
    <location>
        <begin position="72"/>
        <end position="102"/>
    </location>
</feature>
<accession>X8CM78</accession>
<dbReference type="EMBL" id="JAOB01000029">
    <property type="protein sequence ID" value="EUA56563.1"/>
    <property type="molecule type" value="Genomic_DNA"/>
</dbReference>